<dbReference type="Proteomes" id="UP000663860">
    <property type="component" value="Unassembled WGS sequence"/>
</dbReference>
<dbReference type="Proteomes" id="UP000663891">
    <property type="component" value="Unassembled WGS sequence"/>
</dbReference>
<evidence type="ECO:0000313" key="6">
    <source>
        <dbReference type="Proteomes" id="UP000663891"/>
    </source>
</evidence>
<dbReference type="OrthoDB" id="10061309at2759"/>
<evidence type="ECO:0000313" key="4">
    <source>
        <dbReference type="EMBL" id="CAF3716742.1"/>
    </source>
</evidence>
<evidence type="ECO:0000256" key="1">
    <source>
        <dbReference type="SAM" id="Phobius"/>
    </source>
</evidence>
<dbReference type="EMBL" id="CAJNOE010001135">
    <property type="protein sequence ID" value="CAF1391625.1"/>
    <property type="molecule type" value="Genomic_DNA"/>
</dbReference>
<keyword evidence="1" id="KW-1133">Transmembrane helix</keyword>
<dbReference type="EMBL" id="CAJOBB010002632">
    <property type="protein sequence ID" value="CAF3985644.1"/>
    <property type="molecule type" value="Genomic_DNA"/>
</dbReference>
<dbReference type="EMBL" id="CAJNON010001320">
    <property type="protein sequence ID" value="CAF1451940.1"/>
    <property type="molecule type" value="Genomic_DNA"/>
</dbReference>
<name>A0A815PP35_9BILA</name>
<sequence>MAQGNSIMSATMSNWYFSTIDVNLNKHSLWGMPRTYGNDSCSCGTNAMCSEPAHLDGWLVPGFMVGCYPLESLLQSTLECLYNSTCIDKLQHMFFDRNATDTIFDPLNPALSFPNETVQSLFDRLLIDSWKPTISYDSYYTACAPVSCTYSVLGRPDIWYIVENFCVMYGALVTTLNIIISIITYIGYRIAQHRRERVVNVTVAAVLPQHLNGV</sequence>
<dbReference type="AlphaFoldDB" id="A0A815PP35"/>
<protein>
    <submittedName>
        <fullName evidence="3">Uncharacterized protein</fullName>
    </submittedName>
</protein>
<keyword evidence="1" id="KW-0812">Transmembrane</keyword>
<dbReference type="EMBL" id="CAJOAY010000689">
    <property type="protein sequence ID" value="CAF3716742.1"/>
    <property type="molecule type" value="Genomic_DNA"/>
</dbReference>
<gene>
    <name evidence="2" type="ORF">IZO911_LOCUS38991</name>
    <name evidence="5" type="ORF">KXQ929_LOCUS27602</name>
    <name evidence="4" type="ORF">OKA104_LOCUS13577</name>
    <name evidence="3" type="ORF">VCS650_LOCUS39529</name>
</gene>
<evidence type="ECO:0000313" key="3">
    <source>
        <dbReference type="EMBL" id="CAF1451940.1"/>
    </source>
</evidence>
<keyword evidence="1" id="KW-0472">Membrane</keyword>
<evidence type="ECO:0000313" key="2">
    <source>
        <dbReference type="EMBL" id="CAF1391625.1"/>
    </source>
</evidence>
<reference evidence="3" key="1">
    <citation type="submission" date="2021-02" db="EMBL/GenBank/DDBJ databases">
        <authorList>
            <person name="Nowell W R."/>
        </authorList>
    </citation>
    <scope>NUCLEOTIDE SEQUENCE</scope>
</reference>
<accession>A0A815PP35</accession>
<comment type="caution">
    <text evidence="3">The sequence shown here is derived from an EMBL/GenBank/DDBJ whole genome shotgun (WGS) entry which is preliminary data.</text>
</comment>
<dbReference type="Proteomes" id="UP000663881">
    <property type="component" value="Unassembled WGS sequence"/>
</dbReference>
<organism evidence="3 6">
    <name type="scientific">Adineta steineri</name>
    <dbReference type="NCBI Taxonomy" id="433720"/>
    <lineage>
        <taxon>Eukaryota</taxon>
        <taxon>Metazoa</taxon>
        <taxon>Spiralia</taxon>
        <taxon>Gnathifera</taxon>
        <taxon>Rotifera</taxon>
        <taxon>Eurotatoria</taxon>
        <taxon>Bdelloidea</taxon>
        <taxon>Adinetida</taxon>
        <taxon>Adinetidae</taxon>
        <taxon>Adineta</taxon>
    </lineage>
</organism>
<dbReference type="Proteomes" id="UP000663868">
    <property type="component" value="Unassembled WGS sequence"/>
</dbReference>
<feature type="transmembrane region" description="Helical" evidence="1">
    <location>
        <begin position="167"/>
        <end position="188"/>
    </location>
</feature>
<proteinExistence type="predicted"/>
<evidence type="ECO:0000313" key="5">
    <source>
        <dbReference type="EMBL" id="CAF3985644.1"/>
    </source>
</evidence>